<dbReference type="Proteomes" id="UP001469089">
    <property type="component" value="Unassembled WGS sequence"/>
</dbReference>
<gene>
    <name evidence="3" type="ORF">N0A02_11695</name>
</gene>
<evidence type="ECO:0000259" key="2">
    <source>
        <dbReference type="PROSITE" id="PS50914"/>
    </source>
</evidence>
<keyword evidence="1" id="KW-0732">Signal</keyword>
<dbReference type="PROSITE" id="PS50914">
    <property type="entry name" value="BON"/>
    <property type="match status" value="1"/>
</dbReference>
<dbReference type="Gene3D" id="3.30.1340.30">
    <property type="match status" value="1"/>
</dbReference>
<dbReference type="Pfam" id="PF04972">
    <property type="entry name" value="BON"/>
    <property type="match status" value="1"/>
</dbReference>
<proteinExistence type="predicted"/>
<accession>A0ABV1LLU3</accession>
<feature type="chain" id="PRO_5045846524" evidence="1">
    <location>
        <begin position="25"/>
        <end position="117"/>
    </location>
</feature>
<evidence type="ECO:0000256" key="1">
    <source>
        <dbReference type="SAM" id="SignalP"/>
    </source>
</evidence>
<dbReference type="InterPro" id="IPR007055">
    <property type="entry name" value="BON_dom"/>
</dbReference>
<keyword evidence="4" id="KW-1185">Reference proteome</keyword>
<organism evidence="3 4">
    <name type="scientific">Paraburkholderia acidicola</name>
    <dbReference type="NCBI Taxonomy" id="1912599"/>
    <lineage>
        <taxon>Bacteria</taxon>
        <taxon>Pseudomonadati</taxon>
        <taxon>Pseudomonadota</taxon>
        <taxon>Betaproteobacteria</taxon>
        <taxon>Burkholderiales</taxon>
        <taxon>Burkholderiaceae</taxon>
        <taxon>Paraburkholderia</taxon>
    </lineage>
</organism>
<name>A0ABV1LLU3_9BURK</name>
<evidence type="ECO:0000313" key="3">
    <source>
        <dbReference type="EMBL" id="MEQ5840087.1"/>
    </source>
</evidence>
<feature type="domain" description="BON" evidence="2">
    <location>
        <begin position="46"/>
        <end position="114"/>
    </location>
</feature>
<dbReference type="RefSeq" id="WP_349542347.1">
    <property type="nucleotide sequence ID" value="NZ_JAOALG010000001.1"/>
</dbReference>
<dbReference type="EMBL" id="JAOALG010000001">
    <property type="protein sequence ID" value="MEQ5840087.1"/>
    <property type="molecule type" value="Genomic_DNA"/>
</dbReference>
<reference evidence="3 4" key="1">
    <citation type="journal article" date="2024" name="Chem. Sci.">
        <title>Discovery of a lagriamide polyketide by integrated genome mining, isotopic labeling, and untargeted metabolomics.</title>
        <authorList>
            <person name="Fergusson C.H."/>
            <person name="Saulog J."/>
            <person name="Paulo B.S."/>
            <person name="Wilson D.M."/>
            <person name="Liu D.Y."/>
            <person name="Morehouse N.J."/>
            <person name="Waterworth S."/>
            <person name="Barkei J."/>
            <person name="Gray C.A."/>
            <person name="Kwan J.C."/>
            <person name="Eustaquio A.S."/>
            <person name="Linington R.G."/>
        </authorList>
    </citation>
    <scope>NUCLEOTIDE SEQUENCE [LARGE SCALE GENOMIC DNA]</scope>
    <source>
        <strain evidence="3 4">RL17-338-BIF-B</strain>
    </source>
</reference>
<sequence length="117" mass="12196">MKGTKGVRYVLLLAVVLSAPIVQAQGSDTEAASASSAPNAKEIRVANRLLRKAVLRTLSRTKGLNVDRVVVVAKGGAILLEGYVPENNQIDLATSAAQAVPGVATVTNRLIVRAEGH</sequence>
<evidence type="ECO:0000313" key="4">
    <source>
        <dbReference type="Proteomes" id="UP001469089"/>
    </source>
</evidence>
<comment type="caution">
    <text evidence="3">The sequence shown here is derived from an EMBL/GenBank/DDBJ whole genome shotgun (WGS) entry which is preliminary data.</text>
</comment>
<protein>
    <submittedName>
        <fullName evidence="3">BON domain-containing protein</fullName>
    </submittedName>
</protein>
<feature type="signal peptide" evidence="1">
    <location>
        <begin position="1"/>
        <end position="24"/>
    </location>
</feature>